<reference evidence="2 3" key="1">
    <citation type="submission" date="2021-06" db="EMBL/GenBank/DDBJ databases">
        <authorList>
            <person name="Palmer J.M."/>
        </authorList>
    </citation>
    <scope>NUCLEOTIDE SEQUENCE [LARGE SCALE GENOMIC DNA]</scope>
    <source>
        <strain evidence="2 3">MEX-2019</strain>
        <tissue evidence="2">Muscle</tissue>
    </source>
</reference>
<evidence type="ECO:0000256" key="1">
    <source>
        <dbReference type="SAM" id="MobiDB-lite"/>
    </source>
</evidence>
<dbReference type="EMBL" id="JAHHUM010002395">
    <property type="protein sequence ID" value="KAK5603854.1"/>
    <property type="molecule type" value="Genomic_DNA"/>
</dbReference>
<dbReference type="Proteomes" id="UP001311232">
    <property type="component" value="Unassembled WGS sequence"/>
</dbReference>
<accession>A0AAV9R2E9</accession>
<evidence type="ECO:0000313" key="2">
    <source>
        <dbReference type="EMBL" id="KAK5603854.1"/>
    </source>
</evidence>
<protein>
    <submittedName>
        <fullName evidence="2">Uncharacterized protein</fullName>
    </submittedName>
</protein>
<feature type="region of interest" description="Disordered" evidence="1">
    <location>
        <begin position="1"/>
        <end position="39"/>
    </location>
</feature>
<organism evidence="2 3">
    <name type="scientific">Crenichthys baileyi</name>
    <name type="common">White River springfish</name>
    <dbReference type="NCBI Taxonomy" id="28760"/>
    <lineage>
        <taxon>Eukaryota</taxon>
        <taxon>Metazoa</taxon>
        <taxon>Chordata</taxon>
        <taxon>Craniata</taxon>
        <taxon>Vertebrata</taxon>
        <taxon>Euteleostomi</taxon>
        <taxon>Actinopterygii</taxon>
        <taxon>Neopterygii</taxon>
        <taxon>Teleostei</taxon>
        <taxon>Neoteleostei</taxon>
        <taxon>Acanthomorphata</taxon>
        <taxon>Ovalentaria</taxon>
        <taxon>Atherinomorphae</taxon>
        <taxon>Cyprinodontiformes</taxon>
        <taxon>Goodeidae</taxon>
        <taxon>Crenichthys</taxon>
    </lineage>
</organism>
<name>A0AAV9R2E9_9TELE</name>
<keyword evidence="3" id="KW-1185">Reference proteome</keyword>
<evidence type="ECO:0000313" key="3">
    <source>
        <dbReference type="Proteomes" id="UP001311232"/>
    </source>
</evidence>
<proteinExistence type="predicted"/>
<gene>
    <name evidence="2" type="ORF">CRENBAI_026776</name>
</gene>
<sequence>MAREDRAEEVEEQGTPFWGSRLAIPLPGTGPRRYTPSSSSQCKPLQPFCPPSDFELPVCSSSRRRHRRHQDTVFPVEIRTGASLSFPEGLANLPLAWCPRLHFLVPSLAPAITQCPLVALEEGIRLFLYSLERLYKLFPVHKVNLSFLHGSSPVWLLLGLLILKPVSRTLQCFELQLLFQSSADAPASVFAEDQLVAPVSISTEGQLDAPVLRPQACFL</sequence>
<comment type="caution">
    <text evidence="2">The sequence shown here is derived from an EMBL/GenBank/DDBJ whole genome shotgun (WGS) entry which is preliminary data.</text>
</comment>
<dbReference type="AlphaFoldDB" id="A0AAV9R2E9"/>